<dbReference type="GO" id="GO:0046872">
    <property type="term" value="F:metal ion binding"/>
    <property type="evidence" value="ECO:0007669"/>
    <property type="project" value="UniProtKB-KW"/>
</dbReference>
<keyword evidence="1" id="KW-0479">Metal-binding</keyword>
<evidence type="ECO:0000256" key="2">
    <source>
        <dbReference type="SAM" id="MobiDB-lite"/>
    </source>
</evidence>
<proteinExistence type="predicted"/>
<dbReference type="InterPro" id="IPR036163">
    <property type="entry name" value="HMA_dom_sf"/>
</dbReference>
<accession>A0A9D1D0K5</accession>
<dbReference type="Proteomes" id="UP000886886">
    <property type="component" value="Unassembled WGS sequence"/>
</dbReference>
<reference evidence="4" key="2">
    <citation type="journal article" date="2021" name="PeerJ">
        <title>Extensive microbial diversity within the chicken gut microbiome revealed by metagenomics and culture.</title>
        <authorList>
            <person name="Gilroy R."/>
            <person name="Ravi A."/>
            <person name="Getino M."/>
            <person name="Pursley I."/>
            <person name="Horton D.L."/>
            <person name="Alikhan N.F."/>
            <person name="Baker D."/>
            <person name="Gharbi K."/>
            <person name="Hall N."/>
            <person name="Watson M."/>
            <person name="Adriaenssens E.M."/>
            <person name="Foster-Nyarko E."/>
            <person name="Jarju S."/>
            <person name="Secka A."/>
            <person name="Antonio M."/>
            <person name="Oren A."/>
            <person name="Chaudhuri R.R."/>
            <person name="La Ragione R."/>
            <person name="Hildebrand F."/>
            <person name="Pallen M.J."/>
        </authorList>
    </citation>
    <scope>NUCLEOTIDE SEQUENCE</scope>
    <source>
        <strain evidence="4">ChiSjej3B21-11622</strain>
    </source>
</reference>
<dbReference type="SUPFAM" id="SSF55008">
    <property type="entry name" value="HMA, heavy metal-associated domain"/>
    <property type="match status" value="2"/>
</dbReference>
<gene>
    <name evidence="4" type="ORF">IAB26_06755</name>
</gene>
<protein>
    <submittedName>
        <fullName evidence="4">Cation transporter</fullName>
    </submittedName>
</protein>
<dbReference type="Gene3D" id="3.30.70.100">
    <property type="match status" value="1"/>
</dbReference>
<feature type="compositionally biased region" description="Basic and acidic residues" evidence="2">
    <location>
        <begin position="86"/>
        <end position="99"/>
    </location>
</feature>
<evidence type="ECO:0000313" key="5">
    <source>
        <dbReference type="Proteomes" id="UP000886886"/>
    </source>
</evidence>
<dbReference type="InterPro" id="IPR017969">
    <property type="entry name" value="Heavy-metal-associated_CS"/>
</dbReference>
<dbReference type="Pfam" id="PF00403">
    <property type="entry name" value="HMA"/>
    <property type="match status" value="1"/>
</dbReference>
<evidence type="ECO:0000313" key="4">
    <source>
        <dbReference type="EMBL" id="HIQ96245.1"/>
    </source>
</evidence>
<name>A0A9D1D0K5_9FIRM</name>
<dbReference type="PROSITE" id="PS50846">
    <property type="entry name" value="HMA_2"/>
    <property type="match status" value="2"/>
</dbReference>
<dbReference type="EMBL" id="DVFT01000099">
    <property type="protein sequence ID" value="HIQ96245.1"/>
    <property type="molecule type" value="Genomic_DNA"/>
</dbReference>
<dbReference type="PROSITE" id="PS01047">
    <property type="entry name" value="HMA_1"/>
    <property type="match status" value="1"/>
</dbReference>
<feature type="region of interest" description="Disordered" evidence="2">
    <location>
        <begin position="72"/>
        <end position="99"/>
    </location>
</feature>
<sequence>MAQKIYLLEHLGCANCAAKIEREIAALPGIQSATITFATRQLLVAAEDPDSYLSEMQRIANSHEPDIVITERKRKTHQHSSAPNLLEHEEQERDGCGYSREGHHQHDGCGCGHSHEEHHHEGCSCGHSHEAPSIPHETSPHRPLSASAVRKVYTIENLDCANCAAAVERKIAAMPEV</sequence>
<feature type="non-terminal residue" evidence="4">
    <location>
        <position position="177"/>
    </location>
</feature>
<dbReference type="AlphaFoldDB" id="A0A9D1D0K5"/>
<evidence type="ECO:0000256" key="1">
    <source>
        <dbReference type="ARBA" id="ARBA00022723"/>
    </source>
</evidence>
<feature type="domain" description="HMA" evidence="3">
    <location>
        <begin position="2"/>
        <end position="68"/>
    </location>
</feature>
<feature type="domain" description="HMA" evidence="3">
    <location>
        <begin position="149"/>
        <end position="177"/>
    </location>
</feature>
<reference evidence="4" key="1">
    <citation type="submission" date="2020-10" db="EMBL/GenBank/DDBJ databases">
        <authorList>
            <person name="Gilroy R."/>
        </authorList>
    </citation>
    <scope>NUCLEOTIDE SEQUENCE</scope>
    <source>
        <strain evidence="4">ChiSjej3B21-11622</strain>
    </source>
</reference>
<comment type="caution">
    <text evidence="4">The sequence shown here is derived from an EMBL/GenBank/DDBJ whole genome shotgun (WGS) entry which is preliminary data.</text>
</comment>
<organism evidence="4 5">
    <name type="scientific">Candidatus Limivivens merdigallinarum</name>
    <dbReference type="NCBI Taxonomy" id="2840859"/>
    <lineage>
        <taxon>Bacteria</taxon>
        <taxon>Bacillati</taxon>
        <taxon>Bacillota</taxon>
        <taxon>Clostridia</taxon>
        <taxon>Lachnospirales</taxon>
        <taxon>Lachnospiraceae</taxon>
        <taxon>Lachnospiraceae incertae sedis</taxon>
        <taxon>Candidatus Limivivens</taxon>
    </lineage>
</organism>
<dbReference type="InterPro" id="IPR006121">
    <property type="entry name" value="HMA_dom"/>
</dbReference>
<evidence type="ECO:0000259" key="3">
    <source>
        <dbReference type="PROSITE" id="PS50846"/>
    </source>
</evidence>
<dbReference type="CDD" id="cd00371">
    <property type="entry name" value="HMA"/>
    <property type="match status" value="2"/>
</dbReference>